<dbReference type="PANTHER" id="PTHR32278">
    <property type="entry name" value="F-BOX DOMAIN-CONTAINING PROTEIN"/>
    <property type="match status" value="1"/>
</dbReference>
<dbReference type="SUPFAM" id="SSF81383">
    <property type="entry name" value="F-box domain"/>
    <property type="match status" value="1"/>
</dbReference>
<dbReference type="GeneID" id="140003877"/>
<protein>
    <submittedName>
        <fullName evidence="2">F-box protein PP2-B12</fullName>
    </submittedName>
</protein>
<dbReference type="Pfam" id="PF14299">
    <property type="entry name" value="PP2"/>
    <property type="match status" value="1"/>
</dbReference>
<keyword evidence="1" id="KW-1185">Reference proteome</keyword>
<reference evidence="2" key="1">
    <citation type="submission" date="2025-08" db="UniProtKB">
        <authorList>
            <consortium name="RefSeq"/>
        </authorList>
    </citation>
    <scope>IDENTIFICATION</scope>
    <source>
        <tissue evidence="2">Leaves</tissue>
    </source>
</reference>
<sequence>MNQNRDGISSSFSCLPEGCVSNIISLMASPKDAGRASLVSWEFKSASESDTIWEQFFPADYKEIISSSASPPLSCATKKELFSHLCHCPILINDGTMSFWLSRSTGKKCYMLCARKLAIVWADVPRYWKWTPFPESRFPQVAELVHGFWLDIQGQMPTRLLSRRTTYAAYLVYKITEWPYGLTKAAKASISFGGGSSTSGASFVVEPENNSVFLEPLPFWHYYPPGQDEIVGRFPRLRKDGWLEISLGEFYNDEGDGDIEMHLWEPDALDWKNGLIIQGIEIRPWVDL</sequence>
<name>A0ABM4X9Q2_COFAR</name>
<dbReference type="RefSeq" id="XP_071940704.1">
    <property type="nucleotide sequence ID" value="XM_072084603.1"/>
</dbReference>
<evidence type="ECO:0000313" key="2">
    <source>
        <dbReference type="RefSeq" id="XP_071940704.1"/>
    </source>
</evidence>
<dbReference type="CDD" id="cd22162">
    <property type="entry name" value="F-box_AtSKIP3-like"/>
    <property type="match status" value="1"/>
</dbReference>
<gene>
    <name evidence="2" type="primary">LOC140003877</name>
</gene>
<accession>A0ABM4X9Q2</accession>
<dbReference type="InterPro" id="IPR036047">
    <property type="entry name" value="F-box-like_dom_sf"/>
</dbReference>
<evidence type="ECO:0000313" key="1">
    <source>
        <dbReference type="Proteomes" id="UP001652660"/>
    </source>
</evidence>
<dbReference type="PANTHER" id="PTHR32278:SF111">
    <property type="entry name" value="F-BOX PROTEIN PP2-B12-RELATED"/>
    <property type="match status" value="1"/>
</dbReference>
<organism evidence="1 2">
    <name type="scientific">Coffea arabica</name>
    <name type="common">Arabian coffee</name>
    <dbReference type="NCBI Taxonomy" id="13443"/>
    <lineage>
        <taxon>Eukaryota</taxon>
        <taxon>Viridiplantae</taxon>
        <taxon>Streptophyta</taxon>
        <taxon>Embryophyta</taxon>
        <taxon>Tracheophyta</taxon>
        <taxon>Spermatophyta</taxon>
        <taxon>Magnoliopsida</taxon>
        <taxon>eudicotyledons</taxon>
        <taxon>Gunneridae</taxon>
        <taxon>Pentapetalae</taxon>
        <taxon>asterids</taxon>
        <taxon>lamiids</taxon>
        <taxon>Gentianales</taxon>
        <taxon>Rubiaceae</taxon>
        <taxon>Ixoroideae</taxon>
        <taxon>Gardenieae complex</taxon>
        <taxon>Bertiereae - Coffeeae clade</taxon>
        <taxon>Coffeeae</taxon>
        <taxon>Coffea</taxon>
    </lineage>
</organism>
<proteinExistence type="predicted"/>
<dbReference type="Proteomes" id="UP001652660">
    <property type="component" value="Chromosome 3e"/>
</dbReference>
<dbReference type="InterPro" id="IPR025886">
    <property type="entry name" value="PP2-like"/>
</dbReference>